<comment type="caution">
    <text evidence="1">The sequence shown here is derived from an EMBL/GenBank/DDBJ whole genome shotgun (WGS) entry which is preliminary data.</text>
</comment>
<proteinExistence type="predicted"/>
<name>A0ABD1LW40_9FABA</name>
<dbReference type="EMBL" id="JBGMDY010000007">
    <property type="protein sequence ID" value="KAL2327662.1"/>
    <property type="molecule type" value="Genomic_DNA"/>
</dbReference>
<reference evidence="1 2" key="1">
    <citation type="submission" date="2024-08" db="EMBL/GenBank/DDBJ databases">
        <title>Insights into the chromosomal genome structure of Flemingia macrophylla.</title>
        <authorList>
            <person name="Ding Y."/>
            <person name="Zhao Y."/>
            <person name="Bi W."/>
            <person name="Wu M."/>
            <person name="Zhao G."/>
            <person name="Gong Y."/>
            <person name="Li W."/>
            <person name="Zhang P."/>
        </authorList>
    </citation>
    <scope>NUCLEOTIDE SEQUENCE [LARGE SCALE GENOMIC DNA]</scope>
    <source>
        <strain evidence="1">DYQJB</strain>
        <tissue evidence="1">Leaf</tissue>
    </source>
</reference>
<protein>
    <submittedName>
        <fullName evidence="1">Uncharacterized protein</fullName>
    </submittedName>
</protein>
<accession>A0ABD1LW40</accession>
<keyword evidence="2" id="KW-1185">Reference proteome</keyword>
<evidence type="ECO:0000313" key="1">
    <source>
        <dbReference type="EMBL" id="KAL2327662.1"/>
    </source>
</evidence>
<organism evidence="1 2">
    <name type="scientific">Flemingia macrophylla</name>
    <dbReference type="NCBI Taxonomy" id="520843"/>
    <lineage>
        <taxon>Eukaryota</taxon>
        <taxon>Viridiplantae</taxon>
        <taxon>Streptophyta</taxon>
        <taxon>Embryophyta</taxon>
        <taxon>Tracheophyta</taxon>
        <taxon>Spermatophyta</taxon>
        <taxon>Magnoliopsida</taxon>
        <taxon>eudicotyledons</taxon>
        <taxon>Gunneridae</taxon>
        <taxon>Pentapetalae</taxon>
        <taxon>rosids</taxon>
        <taxon>fabids</taxon>
        <taxon>Fabales</taxon>
        <taxon>Fabaceae</taxon>
        <taxon>Papilionoideae</taxon>
        <taxon>50 kb inversion clade</taxon>
        <taxon>NPAAA clade</taxon>
        <taxon>indigoferoid/millettioid clade</taxon>
        <taxon>Phaseoleae</taxon>
        <taxon>Flemingia</taxon>
    </lineage>
</organism>
<gene>
    <name evidence="1" type="ORF">Fmac_021089</name>
</gene>
<sequence>MESKGDEESMENEVQAVLTFNIMDEQSMKNHDLAADTCVYGDPGITLRLENEEVPLIENEEGLKKLSKLPWLHLSSTKKFGYPDHGLSSIVIYPNATLSFRHPQTFIILCFSTHTNHCASTVPNSTPNECKFKDFQHGPFQVGYYVGGDTIVGADTVQKLGQKQFTFQI</sequence>
<dbReference type="Proteomes" id="UP001603857">
    <property type="component" value="Unassembled WGS sequence"/>
</dbReference>
<evidence type="ECO:0000313" key="2">
    <source>
        <dbReference type="Proteomes" id="UP001603857"/>
    </source>
</evidence>
<dbReference type="AlphaFoldDB" id="A0ABD1LW40"/>